<dbReference type="InterPro" id="IPR005302">
    <property type="entry name" value="MoCF_Sase_C"/>
</dbReference>
<dbReference type="GO" id="GO:0003824">
    <property type="term" value="F:catalytic activity"/>
    <property type="evidence" value="ECO:0007669"/>
    <property type="project" value="InterPro"/>
</dbReference>
<evidence type="ECO:0000259" key="1">
    <source>
        <dbReference type="PROSITE" id="PS51340"/>
    </source>
</evidence>
<protein>
    <recommendedName>
        <fullName evidence="1">MOSC domain-containing protein</fullName>
    </recommendedName>
</protein>
<keyword evidence="3" id="KW-1185">Reference proteome</keyword>
<reference evidence="2 3" key="1">
    <citation type="submission" date="2018-02" db="EMBL/GenBank/DDBJ databases">
        <title>Genomic Encyclopedia of Archaeal and Bacterial Type Strains, Phase II (KMG-II): from individual species to whole genera.</title>
        <authorList>
            <person name="Goeker M."/>
        </authorList>
    </citation>
    <scope>NUCLEOTIDE SEQUENCE [LARGE SCALE GENOMIC DNA]</scope>
    <source>
        <strain evidence="2 3">DSM 29526</strain>
    </source>
</reference>
<dbReference type="InterPro" id="IPR005303">
    <property type="entry name" value="MOCOS_middle"/>
</dbReference>
<dbReference type="AlphaFoldDB" id="A0A2S6I6D6"/>
<evidence type="ECO:0000313" key="2">
    <source>
        <dbReference type="EMBL" id="PPK86705.1"/>
    </source>
</evidence>
<name>A0A2S6I6D6_9BACT</name>
<dbReference type="PROSITE" id="PS51340">
    <property type="entry name" value="MOSC"/>
    <property type="match status" value="1"/>
</dbReference>
<dbReference type="OrthoDB" id="581532at2"/>
<dbReference type="Pfam" id="PF03476">
    <property type="entry name" value="MOSC_N"/>
    <property type="match status" value="1"/>
</dbReference>
<dbReference type="Proteomes" id="UP000237662">
    <property type="component" value="Unassembled WGS sequence"/>
</dbReference>
<dbReference type="Pfam" id="PF03473">
    <property type="entry name" value="MOSC"/>
    <property type="match status" value="1"/>
</dbReference>
<sequence>MRVSALYRYPVKSLGGTAVNEAIAAERGFQDDRRWMLVDADGRFISQRQYHHLAKLRAEVLGATGLRIGRSDSDTEDFLTIAHARPSAAPNLEVTVWDDTFMACTVAAPGLPDLTGIPGVRLVYMNEAVKRPVDKRYAKRGETVSFADGYPYLIATTASLKSLSDRLGRPVNMLRFRPNIVVEAEDAFVEDGWSRIRVGSQGFYLPKPCARCIMVTVDPAGSGDKDLSVLSELAAYRNEGNKTLFGMNAICEAPAGRPIRVGDAVQVLLAGSLQGRT</sequence>
<dbReference type="SUPFAM" id="SSF50800">
    <property type="entry name" value="PK beta-barrel domain-like"/>
    <property type="match status" value="1"/>
</dbReference>
<accession>A0A2S6I6D6</accession>
<evidence type="ECO:0000313" key="3">
    <source>
        <dbReference type="Proteomes" id="UP000237662"/>
    </source>
</evidence>
<organism evidence="2 3">
    <name type="scientific">Neolewinella xylanilytica</name>
    <dbReference type="NCBI Taxonomy" id="1514080"/>
    <lineage>
        <taxon>Bacteria</taxon>
        <taxon>Pseudomonadati</taxon>
        <taxon>Bacteroidota</taxon>
        <taxon>Saprospiria</taxon>
        <taxon>Saprospirales</taxon>
        <taxon>Lewinellaceae</taxon>
        <taxon>Neolewinella</taxon>
    </lineage>
</organism>
<dbReference type="GO" id="GO:0030170">
    <property type="term" value="F:pyridoxal phosphate binding"/>
    <property type="evidence" value="ECO:0007669"/>
    <property type="project" value="InterPro"/>
</dbReference>
<dbReference type="EMBL" id="PTJC01000006">
    <property type="protein sequence ID" value="PPK86705.1"/>
    <property type="molecule type" value="Genomic_DNA"/>
</dbReference>
<feature type="domain" description="MOSC" evidence="1">
    <location>
        <begin position="104"/>
        <end position="268"/>
    </location>
</feature>
<dbReference type="InterPro" id="IPR011037">
    <property type="entry name" value="Pyrv_Knase-like_insert_dom_sf"/>
</dbReference>
<gene>
    <name evidence="2" type="ORF">CLV84_3641</name>
</gene>
<dbReference type="GO" id="GO:0030151">
    <property type="term" value="F:molybdenum ion binding"/>
    <property type="evidence" value="ECO:0007669"/>
    <property type="project" value="InterPro"/>
</dbReference>
<dbReference type="RefSeq" id="WP_104421123.1">
    <property type="nucleotide sequence ID" value="NZ_PTJC01000006.1"/>
</dbReference>
<dbReference type="SUPFAM" id="SSF141673">
    <property type="entry name" value="MOSC N-terminal domain-like"/>
    <property type="match status" value="1"/>
</dbReference>
<dbReference type="PANTHER" id="PTHR14237:SF19">
    <property type="entry name" value="MITOCHONDRIAL AMIDOXIME REDUCING COMPONENT 1"/>
    <property type="match status" value="1"/>
</dbReference>
<dbReference type="PANTHER" id="PTHR14237">
    <property type="entry name" value="MOLYBDOPTERIN COFACTOR SULFURASE MOSC"/>
    <property type="match status" value="1"/>
</dbReference>
<comment type="caution">
    <text evidence="2">The sequence shown here is derived from an EMBL/GenBank/DDBJ whole genome shotgun (WGS) entry which is preliminary data.</text>
</comment>
<proteinExistence type="predicted"/>